<dbReference type="Proteomes" id="UP001174909">
    <property type="component" value="Unassembled WGS sequence"/>
</dbReference>
<reference evidence="3" key="1">
    <citation type="submission" date="2023-03" db="EMBL/GenBank/DDBJ databases">
        <authorList>
            <person name="Steffen K."/>
            <person name="Cardenas P."/>
        </authorList>
    </citation>
    <scope>NUCLEOTIDE SEQUENCE</scope>
</reference>
<evidence type="ECO:0000313" key="3">
    <source>
        <dbReference type="EMBL" id="CAI8016986.1"/>
    </source>
</evidence>
<feature type="domain" description="WW" evidence="2">
    <location>
        <begin position="444"/>
        <end position="471"/>
    </location>
</feature>
<feature type="compositionally biased region" description="Pro residues" evidence="1">
    <location>
        <begin position="170"/>
        <end position="192"/>
    </location>
</feature>
<comment type="caution">
    <text evidence="3">The sequence shown here is derived from an EMBL/GenBank/DDBJ whole genome shotgun (WGS) entry which is preliminary data.</text>
</comment>
<dbReference type="GO" id="GO:0003723">
    <property type="term" value="F:RNA binding"/>
    <property type="evidence" value="ECO:0007669"/>
    <property type="project" value="TreeGrafter"/>
</dbReference>
<dbReference type="PROSITE" id="PS50020">
    <property type="entry name" value="WW_DOMAIN_2"/>
    <property type="match status" value="2"/>
</dbReference>
<dbReference type="InterPro" id="IPR036020">
    <property type="entry name" value="WW_dom_sf"/>
</dbReference>
<dbReference type="SMART" id="SM00456">
    <property type="entry name" value="WW"/>
    <property type="match status" value="2"/>
</dbReference>
<name>A0AA35RVA6_GEOBA</name>
<feature type="compositionally biased region" description="Pro residues" evidence="1">
    <location>
        <begin position="223"/>
        <end position="240"/>
    </location>
</feature>
<feature type="region of interest" description="Disordered" evidence="1">
    <location>
        <begin position="471"/>
        <end position="597"/>
    </location>
</feature>
<feature type="compositionally biased region" description="Pro residues" evidence="1">
    <location>
        <begin position="73"/>
        <end position="84"/>
    </location>
</feature>
<dbReference type="AlphaFoldDB" id="A0AA35RVA6"/>
<keyword evidence="4" id="KW-1185">Reference proteome</keyword>
<dbReference type="Gene3D" id="2.20.70.10">
    <property type="match status" value="2"/>
</dbReference>
<accession>A0AA35RVA6</accession>
<evidence type="ECO:0000259" key="2">
    <source>
        <dbReference type="PROSITE" id="PS50020"/>
    </source>
</evidence>
<feature type="compositionally biased region" description="Pro residues" evidence="1">
    <location>
        <begin position="253"/>
        <end position="267"/>
    </location>
</feature>
<feature type="compositionally biased region" description="Pro residues" evidence="1">
    <location>
        <begin position="548"/>
        <end position="565"/>
    </location>
</feature>
<feature type="compositionally biased region" description="Pro residues" evidence="1">
    <location>
        <begin position="516"/>
        <end position="533"/>
    </location>
</feature>
<proteinExistence type="predicted"/>
<feature type="domain" description="WW" evidence="2">
    <location>
        <begin position="377"/>
        <end position="404"/>
    </location>
</feature>
<organism evidence="3 4">
    <name type="scientific">Geodia barretti</name>
    <name type="common">Barrett's horny sponge</name>
    <dbReference type="NCBI Taxonomy" id="519541"/>
    <lineage>
        <taxon>Eukaryota</taxon>
        <taxon>Metazoa</taxon>
        <taxon>Porifera</taxon>
        <taxon>Demospongiae</taxon>
        <taxon>Heteroscleromorpha</taxon>
        <taxon>Tetractinellida</taxon>
        <taxon>Astrophorina</taxon>
        <taxon>Geodiidae</taxon>
        <taxon>Geodia</taxon>
    </lineage>
</organism>
<protein>
    <submittedName>
        <fullName evidence="3">Pre-mRNA-processing factor 40 homolog A</fullName>
    </submittedName>
</protein>
<evidence type="ECO:0000256" key="1">
    <source>
        <dbReference type="SAM" id="MobiDB-lite"/>
    </source>
</evidence>
<dbReference type="CDD" id="cd00201">
    <property type="entry name" value="WW"/>
    <property type="match status" value="2"/>
</dbReference>
<dbReference type="GO" id="GO:0005685">
    <property type="term" value="C:U1 snRNP"/>
    <property type="evidence" value="ECO:0007669"/>
    <property type="project" value="TreeGrafter"/>
</dbReference>
<dbReference type="SUPFAM" id="SSF51045">
    <property type="entry name" value="WW domain"/>
    <property type="match status" value="2"/>
</dbReference>
<feature type="compositionally biased region" description="Pro residues" evidence="1">
    <location>
        <begin position="414"/>
        <end position="427"/>
    </location>
</feature>
<evidence type="ECO:0000313" key="4">
    <source>
        <dbReference type="Proteomes" id="UP001174909"/>
    </source>
</evidence>
<dbReference type="PANTHER" id="PTHR11864">
    <property type="entry name" value="PRE-MRNA-PROCESSING PROTEIN PRP40"/>
    <property type="match status" value="1"/>
</dbReference>
<dbReference type="GO" id="GO:0045292">
    <property type="term" value="P:mRNA cis splicing, via spliceosome"/>
    <property type="evidence" value="ECO:0007669"/>
    <property type="project" value="InterPro"/>
</dbReference>
<dbReference type="PROSITE" id="PS01159">
    <property type="entry name" value="WW_DOMAIN_1"/>
    <property type="match status" value="2"/>
</dbReference>
<dbReference type="GO" id="GO:0071004">
    <property type="term" value="C:U2-type prespliceosome"/>
    <property type="evidence" value="ECO:0007669"/>
    <property type="project" value="TreeGrafter"/>
</dbReference>
<dbReference type="Pfam" id="PF00397">
    <property type="entry name" value="WW"/>
    <property type="match status" value="2"/>
</dbReference>
<feature type="compositionally biased region" description="Low complexity" evidence="1">
    <location>
        <begin position="291"/>
        <end position="322"/>
    </location>
</feature>
<dbReference type="EMBL" id="CASHTH010001581">
    <property type="protein sequence ID" value="CAI8016986.1"/>
    <property type="molecule type" value="Genomic_DNA"/>
</dbReference>
<dbReference type="InterPro" id="IPR039726">
    <property type="entry name" value="Prp40-like"/>
</dbReference>
<dbReference type="PRINTS" id="PR01217">
    <property type="entry name" value="PRICHEXTENSN"/>
</dbReference>
<feature type="region of interest" description="Disordered" evidence="1">
    <location>
        <begin position="1"/>
        <end position="437"/>
    </location>
</feature>
<feature type="compositionally biased region" description="Low complexity" evidence="1">
    <location>
        <begin position="268"/>
        <end position="277"/>
    </location>
</feature>
<feature type="compositionally biased region" description="Basic and acidic residues" evidence="1">
    <location>
        <begin position="574"/>
        <end position="597"/>
    </location>
</feature>
<gene>
    <name evidence="3" type="ORF">GBAR_LOCUS10367</name>
</gene>
<dbReference type="InterPro" id="IPR001202">
    <property type="entry name" value="WW_dom"/>
</dbReference>
<dbReference type="PANTHER" id="PTHR11864:SF0">
    <property type="entry name" value="PRP40 PRE-MRNA PROCESSING FACTOR 40 HOMOLOG A (YEAST)"/>
    <property type="match status" value="1"/>
</dbReference>
<sequence length="636" mass="66823">MATSAGGIPSPAGNGSSPQAHPAVLSGQPMVHAGDQKPHFVSPTGNVRPPHPGGVPGATVPLLTRPLLGSPPTTGPSPLFPPQAPAAGSLPRPQAGVPHFSQSGPPATNAGAVFSRPPPPNGPLAARPPLAPGPPVLHLHSSQPPPHTAPLQILPPGAVQRPPLNFSRPPGLPPPQARPPISTPFPQPPTGNPPISVAPQVSGSGPLSNIIRHLTPSGHGTPPVGPPPPQFRPPYPPLAAGPPLLGGQNMLPPRGPPPPISVPPQQPPRVVRLPPEQSVGGLSIPPPVQFTPATSETSSSPQQAPSPTTPHVVQQPSSLSTPSPGPPPPQQQQPSPRNAISPSPSPKETAPPLLPSPQQQGELMMKGDVEDRGGELWFEHKLPDGRVYFSHPVTRKTTWDRPQNAQIKPHPAQQGPPPARSFPPGPTSPGGMPNASHLVPTRVWSEFQTPEGKPYFYNKITRASGWEKPTDFDLVMPLPPDLGAQPGGGAHQQMPHPRLPLHSPRPRLPLMSTPPMFQPGRPPFNPRFPPGPHPAMNQGLSLHVMEPRFPPPPPSHLLNTPPPSAGGPGPRGADGGRRESSGDAARDPEAMEVDKDPLLVRQPSLVVVVLRLQWSQVQPQLLARERLRMRQGRLSV</sequence>
<feature type="compositionally biased region" description="Low complexity" evidence="1">
    <location>
        <begin position="61"/>
        <end position="72"/>
    </location>
</feature>
<feature type="compositionally biased region" description="Basic and acidic residues" evidence="1">
    <location>
        <begin position="365"/>
        <end position="384"/>
    </location>
</feature>